<accession>A0A5N6LVT7</accession>
<reference evidence="1 2" key="1">
    <citation type="submission" date="2019-05" db="EMBL/GenBank/DDBJ databases">
        <title>Mikania micrantha, genome provides insights into the molecular mechanism of rapid growth.</title>
        <authorList>
            <person name="Liu B."/>
        </authorList>
    </citation>
    <scope>NUCLEOTIDE SEQUENCE [LARGE SCALE GENOMIC DNA]</scope>
    <source>
        <strain evidence="1">NLD-2019</strain>
        <tissue evidence="1">Leaf</tissue>
    </source>
</reference>
<dbReference type="AlphaFoldDB" id="A0A5N6LVT7"/>
<evidence type="ECO:0000313" key="1">
    <source>
        <dbReference type="EMBL" id="KAD2805708.1"/>
    </source>
</evidence>
<protein>
    <submittedName>
        <fullName evidence="1">Uncharacterized protein</fullName>
    </submittedName>
</protein>
<evidence type="ECO:0000313" key="2">
    <source>
        <dbReference type="Proteomes" id="UP000326396"/>
    </source>
</evidence>
<name>A0A5N6LVT7_9ASTR</name>
<dbReference type="Proteomes" id="UP000326396">
    <property type="component" value="Linkage Group LG8"/>
</dbReference>
<proteinExistence type="predicted"/>
<comment type="caution">
    <text evidence="1">The sequence shown here is derived from an EMBL/GenBank/DDBJ whole genome shotgun (WGS) entry which is preliminary data.</text>
</comment>
<sequence length="191" mass="21459">MLLLIVLLLWELLKDQVRILGIDMDYAIGMANFMAGWIGDGSFQCARNLSLYGCWAVGMYLVYGRVMVFLVCCTSLSTRPAGNMVWAAWGMLMALKRAVQCAKARPAMVLGWFGNLILCNNIDAKKIKEWIISTGKKWTSELSCLDECMGPNLSRYYPDLSSPSSKNLGSRLYCQGRWHGVNNKVNIWLVV</sequence>
<keyword evidence="2" id="KW-1185">Reference proteome</keyword>
<gene>
    <name evidence="1" type="ORF">E3N88_39085</name>
</gene>
<organism evidence="1 2">
    <name type="scientific">Mikania micrantha</name>
    <name type="common">bitter vine</name>
    <dbReference type="NCBI Taxonomy" id="192012"/>
    <lineage>
        <taxon>Eukaryota</taxon>
        <taxon>Viridiplantae</taxon>
        <taxon>Streptophyta</taxon>
        <taxon>Embryophyta</taxon>
        <taxon>Tracheophyta</taxon>
        <taxon>Spermatophyta</taxon>
        <taxon>Magnoliopsida</taxon>
        <taxon>eudicotyledons</taxon>
        <taxon>Gunneridae</taxon>
        <taxon>Pentapetalae</taxon>
        <taxon>asterids</taxon>
        <taxon>campanulids</taxon>
        <taxon>Asterales</taxon>
        <taxon>Asteraceae</taxon>
        <taxon>Asteroideae</taxon>
        <taxon>Heliantheae alliance</taxon>
        <taxon>Eupatorieae</taxon>
        <taxon>Mikania</taxon>
    </lineage>
</organism>
<dbReference type="EMBL" id="SZYD01000018">
    <property type="protein sequence ID" value="KAD2805708.1"/>
    <property type="molecule type" value="Genomic_DNA"/>
</dbReference>